<feature type="domain" description="Sulfotransferase" evidence="1">
    <location>
        <begin position="75"/>
        <end position="242"/>
    </location>
</feature>
<proteinExistence type="predicted"/>
<dbReference type="RefSeq" id="WP_219761795.1">
    <property type="nucleotide sequence ID" value="NZ_JAHYBZ010000002.1"/>
</dbReference>
<dbReference type="EMBL" id="JAHYBZ010000002">
    <property type="protein sequence ID" value="MBW6397168.1"/>
    <property type="molecule type" value="Genomic_DNA"/>
</dbReference>
<evidence type="ECO:0000313" key="2">
    <source>
        <dbReference type="EMBL" id="MBW6397168.1"/>
    </source>
</evidence>
<evidence type="ECO:0000313" key="3">
    <source>
        <dbReference type="Proteomes" id="UP001196565"/>
    </source>
</evidence>
<gene>
    <name evidence="2" type="ORF">KPL78_04870</name>
</gene>
<dbReference type="InterPro" id="IPR000863">
    <property type="entry name" value="Sulfotransferase_dom"/>
</dbReference>
<protein>
    <submittedName>
        <fullName evidence="2">Sulfotransferase domain-containing protein</fullName>
    </submittedName>
</protein>
<evidence type="ECO:0000259" key="1">
    <source>
        <dbReference type="Pfam" id="PF00685"/>
    </source>
</evidence>
<dbReference type="InterPro" id="IPR027417">
    <property type="entry name" value="P-loop_NTPase"/>
</dbReference>
<comment type="caution">
    <text evidence="2">The sequence shown here is derived from an EMBL/GenBank/DDBJ whole genome shotgun (WGS) entry which is preliminary data.</text>
</comment>
<reference evidence="2 3" key="1">
    <citation type="submission" date="2021-07" db="EMBL/GenBank/DDBJ databases">
        <authorList>
            <person name="So Y."/>
        </authorList>
    </citation>
    <scope>NUCLEOTIDE SEQUENCE [LARGE SCALE GENOMIC DNA]</scope>
    <source>
        <strain evidence="2 3">HJA6</strain>
    </source>
</reference>
<keyword evidence="3" id="KW-1185">Reference proteome</keyword>
<dbReference type="SUPFAM" id="SSF52540">
    <property type="entry name" value="P-loop containing nucleoside triphosphate hydrolases"/>
    <property type="match status" value="1"/>
</dbReference>
<accession>A0ABS7A4G6</accession>
<dbReference type="Proteomes" id="UP001196565">
    <property type="component" value="Unassembled WGS sequence"/>
</dbReference>
<dbReference type="Gene3D" id="3.40.50.300">
    <property type="entry name" value="P-loop containing nucleotide triphosphate hydrolases"/>
    <property type="match status" value="1"/>
</dbReference>
<name>A0ABS7A4G6_9PROT</name>
<organism evidence="2 3">
    <name type="scientific">Roseomonas alba</name>
    <dbReference type="NCBI Taxonomy" id="2846776"/>
    <lineage>
        <taxon>Bacteria</taxon>
        <taxon>Pseudomonadati</taxon>
        <taxon>Pseudomonadota</taxon>
        <taxon>Alphaproteobacteria</taxon>
        <taxon>Acetobacterales</taxon>
        <taxon>Roseomonadaceae</taxon>
        <taxon>Roseomonas</taxon>
    </lineage>
</organism>
<dbReference type="Pfam" id="PF00685">
    <property type="entry name" value="Sulfotransfer_1"/>
    <property type="match status" value="1"/>
</dbReference>
<sequence length="251" mass="29416">MSATPEQPPVARRLELPHKMFVGTFHKTGTILMWSIFQKLSQRFRLRLWVQNSRPAPPRWDVCFDAHSHFRYGVRDLPHKGIIVIRDPRDIVISGAYYHARLKPGTRDGWVHLPDERFGGLSYQEKIRSLGSDHEKFVFEMDNMAVWTIRKMRRWIVPPPEFLVLRFEDLVTDSEMREFARAFAWLGVPPDRMEEAMEIARDASIFSGPQDVGHVRSGKPEQWRAHFTPELHQEFLKRFGHTAERLGYLAA</sequence>